<dbReference type="PANTHER" id="PTHR21659:SF112">
    <property type="entry name" value="PROTEIN SNA2-RELATED"/>
    <property type="match status" value="1"/>
</dbReference>
<gene>
    <name evidence="8" type="ORF">GNLVRS02_ARAD1D01540g</name>
</gene>
<evidence type="ECO:0000256" key="3">
    <source>
        <dbReference type="ARBA" id="ARBA00022692"/>
    </source>
</evidence>
<feature type="transmembrane region" description="Helical" evidence="7">
    <location>
        <begin position="96"/>
        <end position="115"/>
    </location>
</feature>
<proteinExistence type="inferred from homology"/>
<dbReference type="EMBL" id="HG937694">
    <property type="protein sequence ID" value="CDP37003.1"/>
    <property type="molecule type" value="Genomic_DNA"/>
</dbReference>
<keyword evidence="3 7" id="KW-0812">Transmembrane</keyword>
<sequence length="199" mass="20875">MEKYYSMSKITILDLVESWLTAISHGGQRLALVYAVDRYFGSSRPQISLIRHPAAFPAMSPLLTSDLLLALLGLFIPPFPVMVKTGVCSAHTLINIVLSILGGVPGVIHCWYIIISHPDDGIPFLNSPQGNYALVPDAEAQAGSSGRSEGSVSPGGPALSSQAPAQSAQQYADEPGSSNAGPPPAYGAIVGDNKVQYNG</sequence>
<keyword evidence="4 7" id="KW-1133">Transmembrane helix</keyword>
<organism evidence="8">
    <name type="scientific">Blastobotrys adeninivorans</name>
    <name type="common">Yeast</name>
    <name type="synonym">Arxula adeninivorans</name>
    <dbReference type="NCBI Taxonomy" id="409370"/>
    <lineage>
        <taxon>Eukaryota</taxon>
        <taxon>Fungi</taxon>
        <taxon>Dikarya</taxon>
        <taxon>Ascomycota</taxon>
        <taxon>Saccharomycotina</taxon>
        <taxon>Dipodascomycetes</taxon>
        <taxon>Dipodascales</taxon>
        <taxon>Trichomonascaceae</taxon>
        <taxon>Blastobotrys</taxon>
    </lineage>
</organism>
<dbReference type="InterPro" id="IPR000612">
    <property type="entry name" value="PMP3"/>
</dbReference>
<dbReference type="GO" id="GO:0016020">
    <property type="term" value="C:membrane"/>
    <property type="evidence" value="ECO:0007669"/>
    <property type="project" value="UniProtKB-SubCell"/>
</dbReference>
<evidence type="ECO:0000256" key="1">
    <source>
        <dbReference type="ARBA" id="ARBA00004370"/>
    </source>
</evidence>
<comment type="subcellular location">
    <subcellularLocation>
        <location evidence="1">Membrane</location>
    </subcellularLocation>
</comment>
<comment type="similarity">
    <text evidence="2">Belongs to the UPF0057 (PMP3) family.</text>
</comment>
<reference evidence="8" key="2">
    <citation type="submission" date="2014-06" db="EMBL/GenBank/DDBJ databases">
        <title>The complete genome of Blastobotrys (Arxula) adeninivorans LS3 - a yeast of biotechnological interest.</title>
        <authorList>
            <person name="Kunze G."/>
            <person name="Gaillardin C."/>
            <person name="Czernicka M."/>
            <person name="Durrens P."/>
            <person name="Martin T."/>
            <person name="Boer E."/>
            <person name="Gabaldon T."/>
            <person name="Cruz J."/>
            <person name="Talla E."/>
            <person name="Marck C."/>
            <person name="Goffeau A."/>
            <person name="Barbe V."/>
            <person name="Baret P."/>
            <person name="Baronian K."/>
            <person name="Beier S."/>
            <person name="Bleykasten C."/>
            <person name="Bode R."/>
            <person name="Casaregola S."/>
            <person name="Despons L."/>
            <person name="Fairhead C."/>
            <person name="Giersberg M."/>
            <person name="Gierski P."/>
            <person name="Hahnel U."/>
            <person name="Hartmann A."/>
            <person name="Jankowska D."/>
            <person name="Jubin C."/>
            <person name="Jung P."/>
            <person name="Lafontaine I."/>
            <person name="Leh-Louis V."/>
            <person name="Lemaire M."/>
            <person name="Marcet-Houben M."/>
            <person name="Mascher M."/>
            <person name="Morel G."/>
            <person name="Richard G.-F."/>
            <person name="Riechen J."/>
            <person name="Sacerdot C."/>
            <person name="Sarkar A."/>
            <person name="Savel G."/>
            <person name="Schacherer J."/>
            <person name="Sherman D."/>
            <person name="Straub M.-L."/>
            <person name="Stein N."/>
            <person name="Thierry A."/>
            <person name="Trautwein-Schult A."/>
            <person name="Westhof E."/>
            <person name="Worch S."/>
            <person name="Dujon B."/>
            <person name="Souciet J.-L."/>
            <person name="Wincker P."/>
            <person name="Scholz U."/>
            <person name="Neuveglise N."/>
        </authorList>
    </citation>
    <scope>NUCLEOTIDE SEQUENCE</scope>
    <source>
        <strain evidence="8">LS3</strain>
    </source>
</reference>
<feature type="region of interest" description="Disordered" evidence="6">
    <location>
        <begin position="138"/>
        <end position="199"/>
    </location>
</feature>
<keyword evidence="5 7" id="KW-0472">Membrane</keyword>
<evidence type="ECO:0000256" key="2">
    <source>
        <dbReference type="ARBA" id="ARBA00009530"/>
    </source>
</evidence>
<evidence type="ECO:0000256" key="5">
    <source>
        <dbReference type="ARBA" id="ARBA00023136"/>
    </source>
</evidence>
<evidence type="ECO:0000256" key="6">
    <source>
        <dbReference type="SAM" id="MobiDB-lite"/>
    </source>
</evidence>
<evidence type="ECO:0000256" key="7">
    <source>
        <dbReference type="SAM" id="Phobius"/>
    </source>
</evidence>
<feature type="compositionally biased region" description="Low complexity" evidence="6">
    <location>
        <begin position="157"/>
        <end position="170"/>
    </location>
</feature>
<dbReference type="PhylomeDB" id="A0A060T7Q8"/>
<dbReference type="PANTHER" id="PTHR21659">
    <property type="entry name" value="HYDROPHOBIC PROTEIN RCI2 LOW TEMPERATURE AND SALT RESPONSIVE PROTEIN LTI6 -RELATED"/>
    <property type="match status" value="1"/>
</dbReference>
<evidence type="ECO:0000256" key="4">
    <source>
        <dbReference type="ARBA" id="ARBA00022989"/>
    </source>
</evidence>
<protein>
    <submittedName>
        <fullName evidence="8">ARAD1D01540p</fullName>
    </submittedName>
</protein>
<reference evidence="8" key="1">
    <citation type="submission" date="2014-02" db="EMBL/GenBank/DDBJ databases">
        <authorList>
            <person name="Genoscope - CEA"/>
        </authorList>
    </citation>
    <scope>NUCLEOTIDE SEQUENCE</scope>
    <source>
        <strain evidence="8">LS3</strain>
    </source>
</reference>
<accession>A0A060T7Q8</accession>
<feature type="compositionally biased region" description="Polar residues" evidence="6">
    <location>
        <begin position="142"/>
        <end position="151"/>
    </location>
</feature>
<name>A0A060T7Q8_BLAAD</name>
<evidence type="ECO:0000313" key="8">
    <source>
        <dbReference type="EMBL" id="CDP37003.1"/>
    </source>
</evidence>
<dbReference type="Pfam" id="PF01679">
    <property type="entry name" value="Pmp3"/>
    <property type="match status" value="1"/>
</dbReference>
<dbReference type="AlphaFoldDB" id="A0A060T7Q8"/>